<dbReference type="Proteomes" id="UP001551695">
    <property type="component" value="Unassembled WGS sequence"/>
</dbReference>
<evidence type="ECO:0000259" key="3">
    <source>
        <dbReference type="Pfam" id="PF02627"/>
    </source>
</evidence>
<keyword evidence="5" id="KW-1185">Reference proteome</keyword>
<organism evidence="4 5">
    <name type="scientific">Nocardia aurea</name>
    <dbReference type="NCBI Taxonomy" id="2144174"/>
    <lineage>
        <taxon>Bacteria</taxon>
        <taxon>Bacillati</taxon>
        <taxon>Actinomycetota</taxon>
        <taxon>Actinomycetes</taxon>
        <taxon>Mycobacteriales</taxon>
        <taxon>Nocardiaceae</taxon>
        <taxon>Nocardia</taxon>
    </lineage>
</organism>
<keyword evidence="2" id="KW-0472">Membrane</keyword>
<dbReference type="RefSeq" id="WP_355091573.1">
    <property type="nucleotide sequence ID" value="NZ_JBEXKW010000140.1"/>
</dbReference>
<comment type="caution">
    <text evidence="4">The sequence shown here is derived from an EMBL/GenBank/DDBJ whole genome shotgun (WGS) entry which is preliminary data.</text>
</comment>
<accession>A0ABV3G5E7</accession>
<dbReference type="SUPFAM" id="SSF69118">
    <property type="entry name" value="AhpD-like"/>
    <property type="match status" value="1"/>
</dbReference>
<keyword evidence="2" id="KW-0812">Transmembrane</keyword>
<evidence type="ECO:0000313" key="4">
    <source>
        <dbReference type="EMBL" id="MEV0712886.1"/>
    </source>
</evidence>
<proteinExistence type="predicted"/>
<dbReference type="InterPro" id="IPR029032">
    <property type="entry name" value="AhpD-like"/>
</dbReference>
<evidence type="ECO:0000256" key="2">
    <source>
        <dbReference type="SAM" id="Phobius"/>
    </source>
</evidence>
<keyword evidence="2" id="KW-1133">Transmembrane helix</keyword>
<dbReference type="InterPro" id="IPR003779">
    <property type="entry name" value="CMD-like"/>
</dbReference>
<gene>
    <name evidence="4" type="ORF">AB0I48_35565</name>
</gene>
<feature type="transmembrane region" description="Helical" evidence="2">
    <location>
        <begin position="166"/>
        <end position="185"/>
    </location>
</feature>
<evidence type="ECO:0000313" key="5">
    <source>
        <dbReference type="Proteomes" id="UP001551695"/>
    </source>
</evidence>
<name>A0ABV3G5E7_9NOCA</name>
<dbReference type="PANTHER" id="PTHR34846">
    <property type="entry name" value="4-CARBOXYMUCONOLACTONE DECARBOXYLASE FAMILY PROTEIN (AFU_ORTHOLOGUE AFUA_6G11590)"/>
    <property type="match status" value="1"/>
</dbReference>
<evidence type="ECO:0000256" key="1">
    <source>
        <dbReference type="SAM" id="MobiDB-lite"/>
    </source>
</evidence>
<protein>
    <submittedName>
        <fullName evidence="4">Carboxymuconolactone decarboxylase family protein</fullName>
    </submittedName>
</protein>
<dbReference type="Gene3D" id="1.20.1290.10">
    <property type="entry name" value="AhpD-like"/>
    <property type="match status" value="1"/>
</dbReference>
<sequence length="206" mass="23241">MTESASPRLAPLPLEKWDDRTRAMLRGHVRSADRYLSGDPDAPPVPNILGVLAHHTELASAWLAFNGLLLERPSLDPLDRELVVLRVAWCSGSDYEWRQHARMAAGLGFTEEQVAAVRRGPDAPGWSSVQRLLLTMTDELMERHCVTDRTWTELARYFDERQLIELLFVAGAYLCLAMVFNSVALQPDPENDRPRPSAPPEMEEQP</sequence>
<reference evidence="4 5" key="1">
    <citation type="submission" date="2024-06" db="EMBL/GenBank/DDBJ databases">
        <title>The Natural Products Discovery Center: Release of the First 8490 Sequenced Strains for Exploring Actinobacteria Biosynthetic Diversity.</title>
        <authorList>
            <person name="Kalkreuter E."/>
            <person name="Kautsar S.A."/>
            <person name="Yang D."/>
            <person name="Bader C.D."/>
            <person name="Teijaro C.N."/>
            <person name="Fluegel L."/>
            <person name="Davis C.M."/>
            <person name="Simpson J.R."/>
            <person name="Lauterbach L."/>
            <person name="Steele A.D."/>
            <person name="Gui C."/>
            <person name="Meng S."/>
            <person name="Li G."/>
            <person name="Viehrig K."/>
            <person name="Ye F."/>
            <person name="Su P."/>
            <person name="Kiefer A.F."/>
            <person name="Nichols A."/>
            <person name="Cepeda A.J."/>
            <person name="Yan W."/>
            <person name="Fan B."/>
            <person name="Jiang Y."/>
            <person name="Adhikari A."/>
            <person name="Zheng C.-J."/>
            <person name="Schuster L."/>
            <person name="Cowan T.M."/>
            <person name="Smanski M.J."/>
            <person name="Chevrette M.G."/>
            <person name="De Carvalho L.P.S."/>
            <person name="Shen B."/>
        </authorList>
    </citation>
    <scope>NUCLEOTIDE SEQUENCE [LARGE SCALE GENOMIC DNA]</scope>
    <source>
        <strain evidence="4 5">NPDC050403</strain>
    </source>
</reference>
<dbReference type="Pfam" id="PF02627">
    <property type="entry name" value="CMD"/>
    <property type="match status" value="1"/>
</dbReference>
<dbReference type="EMBL" id="JBFAKC010000030">
    <property type="protein sequence ID" value="MEV0712886.1"/>
    <property type="molecule type" value="Genomic_DNA"/>
</dbReference>
<feature type="region of interest" description="Disordered" evidence="1">
    <location>
        <begin position="186"/>
        <end position="206"/>
    </location>
</feature>
<dbReference type="PANTHER" id="PTHR34846:SF5">
    <property type="entry name" value="CARBOXYMUCONOLACTONE DECARBOXYLASE-LIKE DOMAIN-CONTAINING PROTEIN"/>
    <property type="match status" value="1"/>
</dbReference>
<feature type="domain" description="Carboxymuconolactone decarboxylase-like" evidence="3">
    <location>
        <begin position="57"/>
        <end position="126"/>
    </location>
</feature>